<sequence length="223" mass="25021">MKTLAIVLVSGGLDSCVTAAIANQSYQLAFLHVNYGQRTEKRELKAFMDIADYYKVKHRLVTSLSFLKEIGGSSLTNFKMPIPQGLPKSKDIPSTYVPFRNTHFIAIAVSWGEVIKAEKIFIGAMEEDSSGYPDCREEYFSIYNQLITLGTRPETKIEIVTPIIHLKKAQVVKKGVELGAPLHLTWSCYQREDIACGRCESCQLRLKAFARAGIKDPIPYLNQ</sequence>
<evidence type="ECO:0000256" key="10">
    <source>
        <dbReference type="ARBA" id="ARBA00047890"/>
    </source>
</evidence>
<dbReference type="GO" id="GO:0008616">
    <property type="term" value="P:tRNA queuosine(34) biosynthetic process"/>
    <property type="evidence" value="ECO:0007669"/>
    <property type="project" value="UniProtKB-UniRule"/>
</dbReference>
<evidence type="ECO:0000256" key="8">
    <source>
        <dbReference type="ARBA" id="ARBA00037993"/>
    </source>
</evidence>
<dbReference type="Pfam" id="PF06508">
    <property type="entry name" value="QueC"/>
    <property type="match status" value="1"/>
</dbReference>
<evidence type="ECO:0000313" key="13">
    <source>
        <dbReference type="Proteomes" id="UP000070560"/>
    </source>
</evidence>
<evidence type="ECO:0000256" key="5">
    <source>
        <dbReference type="ARBA" id="ARBA00022785"/>
    </source>
</evidence>
<evidence type="ECO:0000256" key="6">
    <source>
        <dbReference type="ARBA" id="ARBA00022833"/>
    </source>
</evidence>
<keyword evidence="6 11" id="KW-0862">Zinc</keyword>
<dbReference type="EMBL" id="CP013015">
    <property type="protein sequence ID" value="AMM40438.1"/>
    <property type="molecule type" value="Genomic_DNA"/>
</dbReference>
<comment type="function">
    <text evidence="11">Catalyzes the ATP-dependent conversion of 7-carboxy-7-deazaguanine (CDG) to 7-cyano-7-deazaguanine (preQ(0)).</text>
</comment>
<feature type="binding site" evidence="11">
    <location>
        <position position="196"/>
    </location>
    <ligand>
        <name>Zn(2+)</name>
        <dbReference type="ChEBI" id="CHEBI:29105"/>
    </ligand>
</feature>
<feature type="binding site" evidence="11">
    <location>
        <position position="188"/>
    </location>
    <ligand>
        <name>Zn(2+)</name>
        <dbReference type="ChEBI" id="CHEBI:29105"/>
    </ligand>
</feature>
<comment type="catalytic activity">
    <reaction evidence="10 11">
        <text>7-carboxy-7-carbaguanine + NH4(+) + 2 ATP = 7-cyano-7-carbaguanine + 2 AMP + 2 diphosphate + 2 H(+)</text>
        <dbReference type="Rhea" id="RHEA:27982"/>
        <dbReference type="ChEBI" id="CHEBI:15378"/>
        <dbReference type="ChEBI" id="CHEBI:28938"/>
        <dbReference type="ChEBI" id="CHEBI:30616"/>
        <dbReference type="ChEBI" id="CHEBI:33019"/>
        <dbReference type="ChEBI" id="CHEBI:45075"/>
        <dbReference type="ChEBI" id="CHEBI:61036"/>
        <dbReference type="ChEBI" id="CHEBI:456215"/>
        <dbReference type="EC" id="6.3.4.20"/>
    </reaction>
</comment>
<dbReference type="Gene3D" id="3.40.50.620">
    <property type="entry name" value="HUPs"/>
    <property type="match status" value="1"/>
</dbReference>
<feature type="binding site" evidence="11">
    <location>
        <position position="199"/>
    </location>
    <ligand>
        <name>Zn(2+)</name>
        <dbReference type="ChEBI" id="CHEBI:29105"/>
    </ligand>
</feature>
<comment type="pathway">
    <text evidence="1 11">Purine metabolism; 7-cyano-7-deazaguanine biosynthesis.</text>
</comment>
<accession>A0A7U4QJC5</accession>
<evidence type="ECO:0000313" key="12">
    <source>
        <dbReference type="EMBL" id="AMM40438.1"/>
    </source>
</evidence>
<dbReference type="PANTHER" id="PTHR42914">
    <property type="entry name" value="7-CYANO-7-DEAZAGUANINE SYNTHASE"/>
    <property type="match status" value="1"/>
</dbReference>
<dbReference type="RefSeq" id="WP_066060824.1">
    <property type="nucleotide sequence ID" value="NZ_CP013015.1"/>
</dbReference>
<dbReference type="EC" id="6.3.4.20" evidence="9 11"/>
<gene>
    <name evidence="11" type="primary">queC</name>
    <name evidence="12" type="ORF">HS1_000632</name>
</gene>
<keyword evidence="5 11" id="KW-0671">Queuosine biosynthesis</keyword>
<dbReference type="UniPathway" id="UPA00391"/>
<organism evidence="12 13">
    <name type="scientific">Desulfofervidus auxilii</name>
    <dbReference type="NCBI Taxonomy" id="1621989"/>
    <lineage>
        <taxon>Bacteria</taxon>
        <taxon>Pseudomonadati</taxon>
        <taxon>Thermodesulfobacteriota</taxon>
        <taxon>Candidatus Desulfofervidia</taxon>
        <taxon>Candidatus Desulfofervidales</taxon>
        <taxon>Candidatus Desulfofervidaceae</taxon>
        <taxon>Candidatus Desulfofervidus</taxon>
    </lineage>
</organism>
<dbReference type="KEGG" id="daw:HS1_000632"/>
<dbReference type="InterPro" id="IPR018317">
    <property type="entry name" value="QueC"/>
</dbReference>
<evidence type="ECO:0000256" key="9">
    <source>
        <dbReference type="ARBA" id="ARBA00039149"/>
    </source>
</evidence>
<keyword evidence="3 11" id="KW-0479">Metal-binding</keyword>
<name>A0A7U4QJC5_DESA2</name>
<dbReference type="PANTHER" id="PTHR42914:SF1">
    <property type="entry name" value="7-CYANO-7-DEAZAGUANINE SYNTHASE"/>
    <property type="match status" value="1"/>
</dbReference>
<evidence type="ECO:0000256" key="1">
    <source>
        <dbReference type="ARBA" id="ARBA00005061"/>
    </source>
</evidence>
<dbReference type="InterPro" id="IPR014729">
    <property type="entry name" value="Rossmann-like_a/b/a_fold"/>
</dbReference>
<dbReference type="HAMAP" id="MF_01633">
    <property type="entry name" value="QueC"/>
    <property type="match status" value="1"/>
</dbReference>
<comment type="cofactor">
    <cofactor evidence="11">
        <name>Zn(2+)</name>
        <dbReference type="ChEBI" id="CHEBI:29105"/>
    </cofactor>
    <text evidence="11">Binds 1 zinc ion per subunit.</text>
</comment>
<evidence type="ECO:0000256" key="4">
    <source>
        <dbReference type="ARBA" id="ARBA00022741"/>
    </source>
</evidence>
<dbReference type="OrthoDB" id="9789567at2"/>
<reference evidence="12 13" key="1">
    <citation type="submission" date="2015-10" db="EMBL/GenBank/DDBJ databases">
        <title>Candidatus Desulfofervidus auxilii, a hydrogenotrophic sulfate-reducing bacterium involved in the thermophilic anaerobic oxidation of methane.</title>
        <authorList>
            <person name="Krukenberg V."/>
            <person name="Richter M."/>
            <person name="Wegener G."/>
        </authorList>
    </citation>
    <scope>NUCLEOTIDE SEQUENCE [LARGE SCALE GENOMIC DNA]</scope>
    <source>
        <strain evidence="12 13">HS1</strain>
    </source>
</reference>
<dbReference type="CDD" id="cd01995">
    <property type="entry name" value="QueC-like"/>
    <property type="match status" value="1"/>
</dbReference>
<keyword evidence="13" id="KW-1185">Reference proteome</keyword>
<dbReference type="GO" id="GO:0016879">
    <property type="term" value="F:ligase activity, forming carbon-nitrogen bonds"/>
    <property type="evidence" value="ECO:0007669"/>
    <property type="project" value="UniProtKB-UniRule"/>
</dbReference>
<evidence type="ECO:0000256" key="3">
    <source>
        <dbReference type="ARBA" id="ARBA00022723"/>
    </source>
</evidence>
<dbReference type="GO" id="GO:0008270">
    <property type="term" value="F:zinc ion binding"/>
    <property type="evidence" value="ECO:0007669"/>
    <property type="project" value="UniProtKB-UniRule"/>
</dbReference>
<dbReference type="Proteomes" id="UP000070560">
    <property type="component" value="Chromosome"/>
</dbReference>
<protein>
    <recommendedName>
        <fullName evidence="9 11">7-cyano-7-deazaguanine synthase</fullName>
        <ecNumber evidence="9 11">6.3.4.20</ecNumber>
    </recommendedName>
    <alternativeName>
        <fullName evidence="11">7-cyano-7-carbaguanine synthase</fullName>
    </alternativeName>
    <alternativeName>
        <fullName evidence="11">PreQ(0) synthase</fullName>
    </alternativeName>
    <alternativeName>
        <fullName evidence="11">Queuosine biosynthesis protein QueC</fullName>
    </alternativeName>
</protein>
<dbReference type="PIRSF" id="PIRSF006293">
    <property type="entry name" value="ExsB"/>
    <property type="match status" value="1"/>
</dbReference>
<dbReference type="GO" id="GO:0005524">
    <property type="term" value="F:ATP binding"/>
    <property type="evidence" value="ECO:0007669"/>
    <property type="project" value="UniProtKB-UniRule"/>
</dbReference>
<dbReference type="SUPFAM" id="SSF52402">
    <property type="entry name" value="Adenine nucleotide alpha hydrolases-like"/>
    <property type="match status" value="1"/>
</dbReference>
<evidence type="ECO:0000256" key="7">
    <source>
        <dbReference type="ARBA" id="ARBA00022840"/>
    </source>
</evidence>
<evidence type="ECO:0000256" key="2">
    <source>
        <dbReference type="ARBA" id="ARBA00022598"/>
    </source>
</evidence>
<dbReference type="NCBIfam" id="TIGR00364">
    <property type="entry name" value="7-cyano-7-deazaguanine synthase QueC"/>
    <property type="match status" value="1"/>
</dbReference>
<feature type="binding site" evidence="11">
    <location>
        <position position="202"/>
    </location>
    <ligand>
        <name>Zn(2+)</name>
        <dbReference type="ChEBI" id="CHEBI:29105"/>
    </ligand>
</feature>
<keyword evidence="7 11" id="KW-0067">ATP-binding</keyword>
<feature type="binding site" evidence="11">
    <location>
        <begin position="9"/>
        <end position="19"/>
    </location>
    <ligand>
        <name>ATP</name>
        <dbReference type="ChEBI" id="CHEBI:30616"/>
    </ligand>
</feature>
<comment type="similarity">
    <text evidence="8 11">Belongs to the QueC family.</text>
</comment>
<keyword evidence="2 11" id="KW-0436">Ligase</keyword>
<proteinExistence type="inferred from homology"/>
<evidence type="ECO:0000256" key="11">
    <source>
        <dbReference type="HAMAP-Rule" id="MF_01633"/>
    </source>
</evidence>
<dbReference type="AlphaFoldDB" id="A0A7U4QJC5"/>
<keyword evidence="4 11" id="KW-0547">Nucleotide-binding</keyword>